<dbReference type="AlphaFoldDB" id="A0A085LRU5"/>
<gene>
    <name evidence="1" type="ORF">M513_11424</name>
</gene>
<proteinExistence type="predicted"/>
<accession>A0A085LRU5</accession>
<name>A0A085LRU5_9BILA</name>
<protein>
    <submittedName>
        <fullName evidence="1">Uncharacterized protein</fullName>
    </submittedName>
</protein>
<evidence type="ECO:0000313" key="2">
    <source>
        <dbReference type="Proteomes" id="UP000030764"/>
    </source>
</evidence>
<dbReference type="Proteomes" id="UP000030764">
    <property type="component" value="Unassembled WGS sequence"/>
</dbReference>
<dbReference type="EMBL" id="KL363317">
    <property type="protein sequence ID" value="KFD47691.1"/>
    <property type="molecule type" value="Genomic_DNA"/>
</dbReference>
<keyword evidence="2" id="KW-1185">Reference proteome</keyword>
<organism evidence="1 2">
    <name type="scientific">Trichuris suis</name>
    <name type="common">pig whipworm</name>
    <dbReference type="NCBI Taxonomy" id="68888"/>
    <lineage>
        <taxon>Eukaryota</taxon>
        <taxon>Metazoa</taxon>
        <taxon>Ecdysozoa</taxon>
        <taxon>Nematoda</taxon>
        <taxon>Enoplea</taxon>
        <taxon>Dorylaimia</taxon>
        <taxon>Trichinellida</taxon>
        <taxon>Trichuridae</taxon>
        <taxon>Trichuris</taxon>
    </lineage>
</organism>
<reference evidence="1 2" key="1">
    <citation type="journal article" date="2014" name="Nat. Genet.">
        <title>Genome and transcriptome of the porcine whipworm Trichuris suis.</title>
        <authorList>
            <person name="Jex A.R."/>
            <person name="Nejsum P."/>
            <person name="Schwarz E.M."/>
            <person name="Hu L."/>
            <person name="Young N.D."/>
            <person name="Hall R.S."/>
            <person name="Korhonen P.K."/>
            <person name="Liao S."/>
            <person name="Thamsborg S."/>
            <person name="Xia J."/>
            <person name="Xu P."/>
            <person name="Wang S."/>
            <person name="Scheerlinck J.P."/>
            <person name="Hofmann A."/>
            <person name="Sternberg P.W."/>
            <person name="Wang J."/>
            <person name="Gasser R.B."/>
        </authorList>
    </citation>
    <scope>NUCLEOTIDE SEQUENCE [LARGE SCALE GENOMIC DNA]</scope>
    <source>
        <strain evidence="1">DCEP-RM93M</strain>
    </source>
</reference>
<sequence length="82" mass="8650">MVIFNAGTMISDYPVAAEFPKLAVAGSEGDGLLLGGGIVGREIYTSGIWLSRLLWVSREADEDDEDDEDDARIGLCGFAPGG</sequence>
<evidence type="ECO:0000313" key="1">
    <source>
        <dbReference type="EMBL" id="KFD47691.1"/>
    </source>
</evidence>